<evidence type="ECO:0000256" key="1">
    <source>
        <dbReference type="SAM" id="MobiDB-lite"/>
    </source>
</evidence>
<protein>
    <submittedName>
        <fullName evidence="2">Uncharacterized protein</fullName>
    </submittedName>
</protein>
<feature type="region of interest" description="Disordered" evidence="1">
    <location>
        <begin position="107"/>
        <end position="152"/>
    </location>
</feature>
<feature type="compositionally biased region" description="Basic and acidic residues" evidence="1">
    <location>
        <begin position="179"/>
        <end position="193"/>
    </location>
</feature>
<dbReference type="EMBL" id="JBANRG010000014">
    <property type="protein sequence ID" value="KAK7461042.1"/>
    <property type="molecule type" value="Genomic_DNA"/>
</dbReference>
<feature type="region of interest" description="Disordered" evidence="1">
    <location>
        <begin position="179"/>
        <end position="346"/>
    </location>
</feature>
<name>A0ABR1JGQ4_9AGAR</name>
<evidence type="ECO:0000313" key="2">
    <source>
        <dbReference type="EMBL" id="KAK7461042.1"/>
    </source>
</evidence>
<feature type="compositionally biased region" description="Polar residues" evidence="1">
    <location>
        <begin position="404"/>
        <end position="413"/>
    </location>
</feature>
<dbReference type="Proteomes" id="UP001498398">
    <property type="component" value="Unassembled WGS sequence"/>
</dbReference>
<organism evidence="2 3">
    <name type="scientific">Marasmiellus scandens</name>
    <dbReference type="NCBI Taxonomy" id="2682957"/>
    <lineage>
        <taxon>Eukaryota</taxon>
        <taxon>Fungi</taxon>
        <taxon>Dikarya</taxon>
        <taxon>Basidiomycota</taxon>
        <taxon>Agaricomycotina</taxon>
        <taxon>Agaricomycetes</taxon>
        <taxon>Agaricomycetidae</taxon>
        <taxon>Agaricales</taxon>
        <taxon>Marasmiineae</taxon>
        <taxon>Omphalotaceae</taxon>
        <taxon>Marasmiellus</taxon>
    </lineage>
</organism>
<feature type="compositionally biased region" description="Polar residues" evidence="1">
    <location>
        <begin position="309"/>
        <end position="324"/>
    </location>
</feature>
<feature type="compositionally biased region" description="Basic residues" evidence="1">
    <location>
        <begin position="77"/>
        <end position="87"/>
    </location>
</feature>
<sequence length="528" mass="57536">MAMHSPNWSDAIHATLGSCLACLRQSSGDDETDNADSIRRPPRHLESLLRDTQDATDTEAETVSLHSNVGNPSRAQNNRKKSKKKRSTGGASITLFGFDLFGRRTGAIRLPDSDEEDGEEENSRRRERRTQRGTTRSSSLTFDSDAASLDPATIDQLTPEQLAERARIAEAEALEARARANAAEEERRREKEERRRKRRERKELKRMAEALARNENGSGEFEGFQGSGDVIPQLYIPPNPHTVEQRPINPQDPGSEAEADADEAVDLGGGLYASRNYRNKGGSGGDSDSRSRTSASRSETSNSVASPYYQHSPSPYTPERQQQFVHGYQVQAGPHPHAYPQQQLYAPQAPLSLPALQTLDAASSSVKKKKKSSSSHKSRSKSSKSSEASSISHTTSTSIQSPSLASPTSTTGATLPFVRESSELTETDHHSHSLSSPVIQKKPRANNAYDEMSLGIDEPDELDELDEFGVDPDRVGGDAVLVDVDRGFPSTGFGTRGPRGTGVKVGAFLANVGNGNRERRSMSPDLDI</sequence>
<feature type="region of interest" description="Disordered" evidence="1">
    <location>
        <begin position="360"/>
        <end position="446"/>
    </location>
</feature>
<feature type="region of interest" description="Disordered" evidence="1">
    <location>
        <begin position="26"/>
        <end position="89"/>
    </location>
</feature>
<feature type="compositionally biased region" description="Polar residues" evidence="1">
    <location>
        <begin position="64"/>
        <end position="76"/>
    </location>
</feature>
<feature type="compositionally biased region" description="Acidic residues" evidence="1">
    <location>
        <begin position="255"/>
        <end position="265"/>
    </location>
</feature>
<evidence type="ECO:0000313" key="3">
    <source>
        <dbReference type="Proteomes" id="UP001498398"/>
    </source>
</evidence>
<feature type="compositionally biased region" description="Low complexity" evidence="1">
    <location>
        <begin position="214"/>
        <end position="228"/>
    </location>
</feature>
<accession>A0ABR1JGQ4</accession>
<feature type="compositionally biased region" description="Basic and acidic residues" evidence="1">
    <location>
        <begin position="420"/>
        <end position="431"/>
    </location>
</feature>
<proteinExistence type="predicted"/>
<feature type="compositionally biased region" description="Low complexity" evidence="1">
    <location>
        <begin position="292"/>
        <end position="306"/>
    </location>
</feature>
<feature type="compositionally biased region" description="Basic and acidic residues" evidence="1">
    <location>
        <begin position="36"/>
        <end position="53"/>
    </location>
</feature>
<feature type="compositionally biased region" description="Low complexity" evidence="1">
    <location>
        <begin position="383"/>
        <end position="403"/>
    </location>
</feature>
<feature type="compositionally biased region" description="Basic residues" evidence="1">
    <location>
        <begin position="366"/>
        <end position="382"/>
    </location>
</feature>
<reference evidence="2 3" key="1">
    <citation type="submission" date="2024-01" db="EMBL/GenBank/DDBJ databases">
        <title>A draft genome for the cacao thread blight pathogen Marasmiellus scandens.</title>
        <authorList>
            <person name="Baruah I.K."/>
            <person name="Leung J."/>
            <person name="Bukari Y."/>
            <person name="Amoako-Attah I."/>
            <person name="Meinhardt L.W."/>
            <person name="Bailey B.A."/>
            <person name="Cohen S.P."/>
        </authorList>
    </citation>
    <scope>NUCLEOTIDE SEQUENCE [LARGE SCALE GENOMIC DNA]</scope>
    <source>
        <strain evidence="2 3">GH-19</strain>
    </source>
</reference>
<comment type="caution">
    <text evidence="2">The sequence shown here is derived from an EMBL/GenBank/DDBJ whole genome shotgun (WGS) entry which is preliminary data.</text>
</comment>
<keyword evidence="3" id="KW-1185">Reference proteome</keyword>
<gene>
    <name evidence="2" type="ORF">VKT23_008972</name>
</gene>